<organism evidence="2 3">
    <name type="scientific">Papaver somniferum</name>
    <name type="common">Opium poppy</name>
    <dbReference type="NCBI Taxonomy" id="3469"/>
    <lineage>
        <taxon>Eukaryota</taxon>
        <taxon>Viridiplantae</taxon>
        <taxon>Streptophyta</taxon>
        <taxon>Embryophyta</taxon>
        <taxon>Tracheophyta</taxon>
        <taxon>Spermatophyta</taxon>
        <taxon>Magnoliopsida</taxon>
        <taxon>Ranunculales</taxon>
        <taxon>Papaveraceae</taxon>
        <taxon>Papaveroideae</taxon>
        <taxon>Papaver</taxon>
    </lineage>
</organism>
<dbReference type="Proteomes" id="UP000316621">
    <property type="component" value="Chromosome 9"/>
</dbReference>
<accession>A0A4Y7KV40</accession>
<sequence>MLLSMNVFDHQTTRPKLLHFPSSCHGRRIQHKPPVLVSFPAKTEFNPKFLHPSRKSVLVSCPATMEFNPKFLHSASKSVLVSPATKKFRPVLFASPRDNEEFSSDNEEEEHGGALILSDNGEYAVREAELDEEFWASASLKTEGLYKYRSQIRTILEIIILILCMVNRSFSSYEKEKYAKVEYSVIIKRYMIRHIEPFMCIIAVRKEGENLLQNVIGTLDLRVNYLLEGETYPEELVKRANLYSTFKERGSEKCGIITNVTVAESARQQGVGSSMLKFAIEAAKEEGGVKQVFLQVRRDNEPALALYRKMGFEILAEATPRLEEQNLYLCSINL</sequence>
<dbReference type="SUPFAM" id="SSF55729">
    <property type="entry name" value="Acyl-CoA N-acyltransferases (Nat)"/>
    <property type="match status" value="1"/>
</dbReference>
<evidence type="ECO:0000313" key="3">
    <source>
        <dbReference type="Proteomes" id="UP000316621"/>
    </source>
</evidence>
<gene>
    <name evidence="2" type="ORF">C5167_000870</name>
</gene>
<dbReference type="PANTHER" id="PTHR47426:SF3">
    <property type="entry name" value="GCN5-RELATED N-ACETYLTRANSFERASE 6, CHLOROPLASTIC"/>
    <property type="match status" value="1"/>
</dbReference>
<dbReference type="InterPro" id="IPR016181">
    <property type="entry name" value="Acyl_CoA_acyltransferase"/>
</dbReference>
<reference evidence="2 3" key="1">
    <citation type="journal article" date="2018" name="Science">
        <title>The opium poppy genome and morphinan production.</title>
        <authorList>
            <person name="Guo L."/>
            <person name="Winzer T."/>
            <person name="Yang X."/>
            <person name="Li Y."/>
            <person name="Ning Z."/>
            <person name="He Z."/>
            <person name="Teodor R."/>
            <person name="Lu Y."/>
            <person name="Bowser T.A."/>
            <person name="Graham I.A."/>
            <person name="Ye K."/>
        </authorList>
    </citation>
    <scope>NUCLEOTIDE SEQUENCE [LARGE SCALE GENOMIC DNA]</scope>
    <source>
        <strain evidence="3">cv. HN1</strain>
        <tissue evidence="2">Leaves</tissue>
    </source>
</reference>
<protein>
    <recommendedName>
        <fullName evidence="1">N-acetyltransferase domain-containing protein</fullName>
    </recommendedName>
</protein>
<proteinExistence type="predicted"/>
<dbReference type="PANTHER" id="PTHR47426">
    <property type="entry name" value="ACYL-COA N-ACYLTRANSFERASES (NAT) SUPERFAMILY PROTEIN"/>
    <property type="match status" value="1"/>
</dbReference>
<name>A0A4Y7KV40_PAPSO</name>
<dbReference type="Gene3D" id="3.40.630.30">
    <property type="match status" value="1"/>
</dbReference>
<dbReference type="InterPro" id="IPR000182">
    <property type="entry name" value="GNAT_dom"/>
</dbReference>
<dbReference type="CDD" id="cd04301">
    <property type="entry name" value="NAT_SF"/>
    <property type="match status" value="1"/>
</dbReference>
<dbReference type="PROSITE" id="PS51186">
    <property type="entry name" value="GNAT"/>
    <property type="match status" value="1"/>
</dbReference>
<evidence type="ECO:0000313" key="2">
    <source>
        <dbReference type="EMBL" id="RZC76736.1"/>
    </source>
</evidence>
<feature type="domain" description="N-acetyltransferase" evidence="1">
    <location>
        <begin position="185"/>
        <end position="328"/>
    </location>
</feature>
<keyword evidence="3" id="KW-1185">Reference proteome</keyword>
<evidence type="ECO:0000259" key="1">
    <source>
        <dbReference type="PROSITE" id="PS51186"/>
    </source>
</evidence>
<dbReference type="Gramene" id="RZC76736">
    <property type="protein sequence ID" value="RZC76736"/>
    <property type="gene ID" value="C5167_000870"/>
</dbReference>
<dbReference type="EMBL" id="CM010723">
    <property type="protein sequence ID" value="RZC76736.1"/>
    <property type="molecule type" value="Genomic_DNA"/>
</dbReference>
<dbReference type="Pfam" id="PF00583">
    <property type="entry name" value="Acetyltransf_1"/>
    <property type="match status" value="1"/>
</dbReference>
<dbReference type="GO" id="GO:0016747">
    <property type="term" value="F:acyltransferase activity, transferring groups other than amino-acyl groups"/>
    <property type="evidence" value="ECO:0007669"/>
    <property type="project" value="InterPro"/>
</dbReference>
<dbReference type="AlphaFoldDB" id="A0A4Y7KV40"/>